<evidence type="ECO:0000313" key="3">
    <source>
        <dbReference type="Proteomes" id="UP000593567"/>
    </source>
</evidence>
<gene>
    <name evidence="2" type="ORF">EB796_023448</name>
</gene>
<evidence type="ECO:0000256" key="1">
    <source>
        <dbReference type="SAM" id="SignalP"/>
    </source>
</evidence>
<dbReference type="Proteomes" id="UP000593567">
    <property type="component" value="Unassembled WGS sequence"/>
</dbReference>
<organism evidence="2 3">
    <name type="scientific">Bugula neritina</name>
    <name type="common">Brown bryozoan</name>
    <name type="synonym">Sertularia neritina</name>
    <dbReference type="NCBI Taxonomy" id="10212"/>
    <lineage>
        <taxon>Eukaryota</taxon>
        <taxon>Metazoa</taxon>
        <taxon>Spiralia</taxon>
        <taxon>Lophotrochozoa</taxon>
        <taxon>Bryozoa</taxon>
        <taxon>Gymnolaemata</taxon>
        <taxon>Cheilostomatida</taxon>
        <taxon>Flustrina</taxon>
        <taxon>Buguloidea</taxon>
        <taxon>Bugulidae</taxon>
        <taxon>Bugula</taxon>
    </lineage>
</organism>
<accession>A0A7J7IXF8</accession>
<protein>
    <submittedName>
        <fullName evidence="2">Uncharacterized protein</fullName>
    </submittedName>
</protein>
<dbReference type="EMBL" id="VXIV02003327">
    <property type="protein sequence ID" value="KAF6018217.1"/>
    <property type="molecule type" value="Genomic_DNA"/>
</dbReference>
<reference evidence="2" key="1">
    <citation type="submission" date="2020-06" db="EMBL/GenBank/DDBJ databases">
        <title>Draft genome of Bugula neritina, a colonial animal packing powerful symbionts and potential medicines.</title>
        <authorList>
            <person name="Rayko M."/>
        </authorList>
    </citation>
    <scope>NUCLEOTIDE SEQUENCE [LARGE SCALE GENOMIC DNA]</scope>
    <source>
        <strain evidence="2">Kwan_BN1</strain>
    </source>
</reference>
<dbReference type="AlphaFoldDB" id="A0A7J7IXF8"/>
<proteinExistence type="predicted"/>
<name>A0A7J7IXF8_BUGNE</name>
<feature type="signal peptide" evidence="1">
    <location>
        <begin position="1"/>
        <end position="20"/>
    </location>
</feature>
<keyword evidence="1" id="KW-0732">Signal</keyword>
<feature type="chain" id="PRO_5029494036" evidence="1">
    <location>
        <begin position="21"/>
        <end position="165"/>
    </location>
</feature>
<keyword evidence="3" id="KW-1185">Reference proteome</keyword>
<comment type="caution">
    <text evidence="2">The sequence shown here is derived from an EMBL/GenBank/DDBJ whole genome shotgun (WGS) entry which is preliminary data.</text>
</comment>
<evidence type="ECO:0000313" key="2">
    <source>
        <dbReference type="EMBL" id="KAF6018217.1"/>
    </source>
</evidence>
<sequence length="165" mass="18733">MGAIFNVFLLVACVLCMVAANPIAPNSNIQFSIKECRAQKAEHYELQSQYDELDAQPASAFTTINIYTSPRFNYTYISDCSSLDAPTQSITYEDNEGLMYETTVETRVLCGECPRTSNGIKQTPRRHISLATRLLVDHCEFVESKWIWRYQKVAFEVASYTCESV</sequence>